<evidence type="ECO:0000313" key="1">
    <source>
        <dbReference type="EMBL" id="CAD9776346.1"/>
    </source>
</evidence>
<dbReference type="EMBL" id="HBHP01033066">
    <property type="protein sequence ID" value="CAD9776346.1"/>
    <property type="molecule type" value="Transcribed_RNA"/>
</dbReference>
<sequence>MDFLKDAIKFTSDPDFKPKNARHTNGLFKGSLSGKLSGKAKHHVYPIREMIRFSLDYIFENRGSEKSISYLMDIAEKADSHCNEIGKGFETYLYNPYTSYKEFVKDMLSGNLQHPEDYNPGYEADWKNQMVWNLIILLGWQVWNIVLGPRPENRKDDPGETFDAEAALHVKSSCSGFDSPELHYKEEKGSSKSNAEAIPSVLEMKRKLNPNESDYIKLVWQRECVSTSGWIEKKNK</sequence>
<reference evidence="1" key="1">
    <citation type="submission" date="2021-01" db="EMBL/GenBank/DDBJ databases">
        <authorList>
            <person name="Corre E."/>
            <person name="Pelletier E."/>
            <person name="Niang G."/>
            <person name="Scheremetjew M."/>
            <person name="Finn R."/>
            <person name="Kale V."/>
            <person name="Holt S."/>
            <person name="Cochrane G."/>
            <person name="Meng A."/>
            <person name="Brown T."/>
            <person name="Cohen L."/>
        </authorList>
    </citation>
    <scope>NUCLEOTIDE SEQUENCE</scope>
    <source>
        <strain evidence="1">CCMP622</strain>
    </source>
</reference>
<proteinExistence type="predicted"/>
<name>A0A7S2U328_9EUKA</name>
<accession>A0A7S2U328</accession>
<gene>
    <name evidence="1" type="ORF">LSP00402_LOCUS20351</name>
</gene>
<protein>
    <submittedName>
        <fullName evidence="1">Uncharacterized protein</fullName>
    </submittedName>
</protein>
<organism evidence="1">
    <name type="scientific">Lotharella oceanica</name>
    <dbReference type="NCBI Taxonomy" id="641309"/>
    <lineage>
        <taxon>Eukaryota</taxon>
        <taxon>Sar</taxon>
        <taxon>Rhizaria</taxon>
        <taxon>Cercozoa</taxon>
        <taxon>Chlorarachniophyceae</taxon>
        <taxon>Lotharella</taxon>
    </lineage>
</organism>
<dbReference type="AlphaFoldDB" id="A0A7S2U328"/>